<evidence type="ECO:0000256" key="1">
    <source>
        <dbReference type="SAM" id="MobiDB-lite"/>
    </source>
</evidence>
<name>A0AA41VR17_PAPNU</name>
<feature type="compositionally biased region" description="Basic and acidic residues" evidence="1">
    <location>
        <begin position="35"/>
        <end position="84"/>
    </location>
</feature>
<dbReference type="AlphaFoldDB" id="A0AA41VR17"/>
<organism evidence="2 3">
    <name type="scientific">Papaver nudicaule</name>
    <name type="common">Iceland poppy</name>
    <dbReference type="NCBI Taxonomy" id="74823"/>
    <lineage>
        <taxon>Eukaryota</taxon>
        <taxon>Viridiplantae</taxon>
        <taxon>Streptophyta</taxon>
        <taxon>Embryophyta</taxon>
        <taxon>Tracheophyta</taxon>
        <taxon>Spermatophyta</taxon>
        <taxon>Magnoliopsida</taxon>
        <taxon>Ranunculales</taxon>
        <taxon>Papaveraceae</taxon>
        <taxon>Papaveroideae</taxon>
        <taxon>Papaver</taxon>
    </lineage>
</organism>
<proteinExistence type="predicted"/>
<dbReference type="EMBL" id="JAJJMA010275175">
    <property type="protein sequence ID" value="MCL7045906.1"/>
    <property type="molecule type" value="Genomic_DNA"/>
</dbReference>
<gene>
    <name evidence="2" type="ORF">MKW94_001881</name>
</gene>
<reference evidence="2" key="1">
    <citation type="submission" date="2022-03" db="EMBL/GenBank/DDBJ databases">
        <title>A functionally conserved STORR gene fusion in Papaver species that diverged 16.8 million years ago.</title>
        <authorList>
            <person name="Catania T."/>
        </authorList>
    </citation>
    <scope>NUCLEOTIDE SEQUENCE</scope>
    <source>
        <strain evidence="2">S-191538</strain>
    </source>
</reference>
<keyword evidence="3" id="KW-1185">Reference proteome</keyword>
<feature type="region of interest" description="Disordered" evidence="1">
    <location>
        <begin position="35"/>
        <end position="91"/>
    </location>
</feature>
<evidence type="ECO:0000313" key="2">
    <source>
        <dbReference type="EMBL" id="MCL7045906.1"/>
    </source>
</evidence>
<evidence type="ECO:0000313" key="3">
    <source>
        <dbReference type="Proteomes" id="UP001177140"/>
    </source>
</evidence>
<comment type="caution">
    <text evidence="2">The sequence shown here is derived from an EMBL/GenBank/DDBJ whole genome shotgun (WGS) entry which is preliminary data.</text>
</comment>
<protein>
    <submittedName>
        <fullName evidence="2">Uncharacterized protein</fullName>
    </submittedName>
</protein>
<dbReference type="Proteomes" id="UP001177140">
    <property type="component" value="Unassembled WGS sequence"/>
</dbReference>
<accession>A0AA41VR17</accession>
<sequence>MMKPELYARIIQVLDTGDEASRKTLKEELMEILEKENSKQNDETEAKVMDRNDGLRVDKAKVDSSKETEEENNKQNDEAKDRFSVLKPSRPGCLNVGKCICLR</sequence>